<dbReference type="SMART" id="SM00355">
    <property type="entry name" value="ZnF_C2H2"/>
    <property type="match status" value="6"/>
</dbReference>
<dbReference type="SUPFAM" id="SSF57667">
    <property type="entry name" value="beta-beta-alpha zinc fingers"/>
    <property type="match status" value="6"/>
</dbReference>
<dbReference type="EMBL" id="FN596515">
    <property type="protein sequence ID" value="CCB60915.1"/>
    <property type="molecule type" value="Genomic_DNA"/>
</dbReference>
<feature type="compositionally biased region" description="Basic and acidic residues" evidence="1">
    <location>
        <begin position="374"/>
        <end position="385"/>
    </location>
</feature>
<feature type="domain" description="C2H2-type" evidence="2">
    <location>
        <begin position="607"/>
        <end position="631"/>
    </location>
</feature>
<feature type="compositionally biased region" description="Basic and acidic residues" evidence="1">
    <location>
        <begin position="451"/>
        <end position="462"/>
    </location>
</feature>
<dbReference type="Gene3D" id="3.30.160.60">
    <property type="entry name" value="Classic Zinc Finger"/>
    <property type="match status" value="6"/>
</dbReference>
<evidence type="ECO:0008006" key="6">
    <source>
        <dbReference type="Google" id="ProtNLM"/>
    </source>
</evidence>
<feature type="domain" description="U1-type" evidence="3">
    <location>
        <begin position="536"/>
        <end position="570"/>
    </location>
</feature>
<feature type="domain" description="U1-type" evidence="3">
    <location>
        <begin position="571"/>
        <end position="604"/>
    </location>
</feature>
<feature type="region of interest" description="Disordered" evidence="1">
    <location>
        <begin position="308"/>
        <end position="394"/>
    </location>
</feature>
<feature type="compositionally biased region" description="Basic and acidic residues" evidence="1">
    <location>
        <begin position="342"/>
        <end position="353"/>
    </location>
</feature>
<feature type="compositionally biased region" description="Polar residues" evidence="1">
    <location>
        <begin position="245"/>
        <end position="262"/>
    </location>
</feature>
<dbReference type="eggNOG" id="KOG1725">
    <property type="taxonomic scope" value="Eukaryota"/>
</dbReference>
<dbReference type="PANTHER" id="PTHR47487:SF8">
    <property type="entry name" value="OS08G0270900 PROTEIN"/>
    <property type="match status" value="1"/>
</dbReference>
<feature type="compositionally biased region" description="Basic and acidic residues" evidence="1">
    <location>
        <begin position="483"/>
        <end position="495"/>
    </location>
</feature>
<feature type="compositionally biased region" description="Polar residues" evidence="1">
    <location>
        <begin position="210"/>
        <end position="229"/>
    </location>
</feature>
<reference evidence="5" key="1">
    <citation type="journal article" date="2007" name="Nature">
        <title>The grapevine genome sequence suggests ancestral hexaploidization in major angiosperm phyla.</title>
        <authorList>
            <consortium name="The French-Italian Public Consortium for Grapevine Genome Characterization."/>
            <person name="Jaillon O."/>
            <person name="Aury J.-M."/>
            <person name="Noel B."/>
            <person name="Policriti A."/>
            <person name="Clepet C."/>
            <person name="Casagrande A."/>
            <person name="Choisne N."/>
            <person name="Aubourg S."/>
            <person name="Vitulo N."/>
            <person name="Jubin C."/>
            <person name="Vezzi A."/>
            <person name="Legeai F."/>
            <person name="Hugueney P."/>
            <person name="Dasilva C."/>
            <person name="Horner D."/>
            <person name="Mica E."/>
            <person name="Jublot D."/>
            <person name="Poulain J."/>
            <person name="Bruyere C."/>
            <person name="Billault A."/>
            <person name="Segurens B."/>
            <person name="Gouyvenoux M."/>
            <person name="Ugarte E."/>
            <person name="Cattonaro F."/>
            <person name="Anthouard V."/>
            <person name="Vico V."/>
            <person name="Del Fabbro C."/>
            <person name="Alaux M."/>
            <person name="Di Gaspero G."/>
            <person name="Dumas V."/>
            <person name="Felice N."/>
            <person name="Paillard S."/>
            <person name="Juman I."/>
            <person name="Moroldo M."/>
            <person name="Scalabrin S."/>
            <person name="Canaguier A."/>
            <person name="Le Clainche I."/>
            <person name="Malacrida G."/>
            <person name="Durand E."/>
            <person name="Pesole G."/>
            <person name="Laucou V."/>
            <person name="Chatelet P."/>
            <person name="Merdinoglu D."/>
            <person name="Delledonne M."/>
            <person name="Pezzotti M."/>
            <person name="Lecharny A."/>
            <person name="Scarpelli C."/>
            <person name="Artiguenave F."/>
            <person name="Pe M.E."/>
            <person name="Valle G."/>
            <person name="Morgante M."/>
            <person name="Caboche M."/>
            <person name="Adam-Blondon A.-F."/>
            <person name="Weissenbach J."/>
            <person name="Quetier F."/>
            <person name="Wincker P."/>
        </authorList>
    </citation>
    <scope>NUCLEOTIDE SEQUENCE [LARGE SCALE GENOMIC DNA]</scope>
    <source>
        <strain evidence="5">cv. Pinot noir / PN40024</strain>
    </source>
</reference>
<dbReference type="HOGENOM" id="CLU_037073_0_0_1"/>
<name>F6I1U8_VITVI</name>
<accession>F6I1U8</accession>
<dbReference type="OrthoDB" id="434647at2759"/>
<dbReference type="GO" id="GO:0008270">
    <property type="term" value="F:zinc ion binding"/>
    <property type="evidence" value="ECO:0007669"/>
    <property type="project" value="InterPro"/>
</dbReference>
<evidence type="ECO:0000259" key="3">
    <source>
        <dbReference type="SMART" id="SM00451"/>
    </source>
</evidence>
<dbReference type="SMART" id="SM00451">
    <property type="entry name" value="ZnF_U1"/>
    <property type="match status" value="6"/>
</dbReference>
<feature type="domain" description="U1-type" evidence="3">
    <location>
        <begin position="180"/>
        <end position="214"/>
    </location>
</feature>
<dbReference type="Proteomes" id="UP000009183">
    <property type="component" value="Chromosome 3, unordered"/>
</dbReference>
<feature type="domain" description="C2H2-type" evidence="2">
    <location>
        <begin position="292"/>
        <end position="316"/>
    </location>
</feature>
<feature type="domain" description="C2H2-type" evidence="2">
    <location>
        <begin position="401"/>
        <end position="425"/>
    </location>
</feature>
<feature type="region of interest" description="Disordered" evidence="1">
    <location>
        <begin position="201"/>
        <end position="287"/>
    </location>
</feature>
<protein>
    <recommendedName>
        <fullName evidence="6">C2H2-type domain-containing protein</fullName>
    </recommendedName>
</protein>
<feature type="domain" description="U1-type" evidence="3">
    <location>
        <begin position="398"/>
        <end position="432"/>
    </location>
</feature>
<evidence type="ECO:0000256" key="1">
    <source>
        <dbReference type="SAM" id="MobiDB-lite"/>
    </source>
</evidence>
<feature type="domain" description="C2H2-type" evidence="2">
    <location>
        <begin position="573"/>
        <end position="597"/>
    </location>
</feature>
<dbReference type="GO" id="GO:0003676">
    <property type="term" value="F:nucleic acid binding"/>
    <property type="evidence" value="ECO:0007669"/>
    <property type="project" value="InterPro"/>
</dbReference>
<evidence type="ECO:0000313" key="5">
    <source>
        <dbReference type="Proteomes" id="UP000009183"/>
    </source>
</evidence>
<dbReference type="InterPro" id="IPR036236">
    <property type="entry name" value="Znf_C2H2_sf"/>
</dbReference>
<feature type="compositionally biased region" description="Basic and acidic residues" evidence="1">
    <location>
        <begin position="265"/>
        <end position="276"/>
    </location>
</feature>
<dbReference type="InterPro" id="IPR013087">
    <property type="entry name" value="Znf_C2H2_type"/>
</dbReference>
<dbReference type="PaxDb" id="29760-VIT_03s0038g01600.t01"/>
<feature type="compositionally biased region" description="Polar residues" evidence="1">
    <location>
        <begin position="354"/>
        <end position="371"/>
    </location>
</feature>
<evidence type="ECO:0000259" key="2">
    <source>
        <dbReference type="SMART" id="SM00355"/>
    </source>
</evidence>
<feature type="region of interest" description="Disordered" evidence="1">
    <location>
        <begin position="417"/>
        <end position="531"/>
    </location>
</feature>
<dbReference type="InterPro" id="IPR003604">
    <property type="entry name" value="Matrin/U1-like-C_Znf_C2H2"/>
</dbReference>
<feature type="domain" description="C2H2-type" evidence="2">
    <location>
        <begin position="183"/>
        <end position="207"/>
    </location>
</feature>
<feature type="compositionally biased region" description="Polar residues" evidence="1">
    <location>
        <begin position="463"/>
        <end position="477"/>
    </location>
</feature>
<evidence type="ECO:0000313" key="4">
    <source>
        <dbReference type="EMBL" id="CCB60915.1"/>
    </source>
</evidence>
<proteinExistence type="predicted"/>
<keyword evidence="5" id="KW-1185">Reference proteome</keyword>
<feature type="domain" description="C2H2-type" evidence="2">
    <location>
        <begin position="539"/>
        <end position="563"/>
    </location>
</feature>
<dbReference type="AlphaFoldDB" id="F6I1U8"/>
<dbReference type="InParanoid" id="F6I1U8"/>
<feature type="domain" description="U1-type" evidence="3">
    <location>
        <begin position="289"/>
        <end position="323"/>
    </location>
</feature>
<feature type="domain" description="U1-type" evidence="3">
    <location>
        <begin position="606"/>
        <end position="638"/>
    </location>
</feature>
<dbReference type="PANTHER" id="PTHR47487">
    <property type="entry name" value="OS06G0651300 PROTEIN-RELATED"/>
    <property type="match status" value="1"/>
</dbReference>
<sequence length="656" mass="72660">MDTQVVMNWRFNESKKLFHSRENFLVVADRYIKENGAEALAKLIASKLKSTKPNVEVKEIEAHAAPEKKGEQWKCEEPNVSQKEIQVVEVTEIKSGEDGRNRCKGPNAAKKEIKVTEVTQRTFGGTAHWVKQTELNLGETKSNTTCIAGIKERATALMTAEIEACRDDRTPEISLHKKVQKEWACAVCLLTTQSEATLNSHLQGKRHQATSEQLKAKNQATKDNGSPSASMAKISDQSTKEEQPKCTSNNLNSKNNGISAASTVKKPDETKDDKRQKCASSNGPNQKNKKVWACALCQVTTQSEATLNSHLQGKRHQATSEQLKAKNQAIKTNGSPSASMAKKSDGSTKEEQLKCTSNNLNSKNNGISAASTVKKPDKTKEDKQQKCASSNGPNQKNNKNWACALCQVTTQSEATLNSHLQGKRHQATSEQPKGKNKATKASGSPSASMAKKSDQSTKEEQLKCTSNNLNSKNNGISAASKVKKPDDTKDDERQKCASSNGRNQKNNKKQEKALVPETNEQGHQKNLKQTGDGMKELGSWCNICNVSCTSELDMASHLNGRRHFDSIKQLSELWCSNCNVKCNSEVDMASHQNGRRHLEQLKERLGLWCSICSVSCNSKVDMDSHLNGRRHLDQIEEQLRFWCGAYYVRKRWKGSN</sequence>
<dbReference type="Pfam" id="PF12874">
    <property type="entry name" value="zf-met"/>
    <property type="match status" value="6"/>
</dbReference>
<feature type="compositionally biased region" description="Polar residues" evidence="1">
    <location>
        <begin position="329"/>
        <end position="338"/>
    </location>
</feature>
<gene>
    <name evidence="4" type="ordered locus">VIT_03s0038g01600</name>
</gene>
<organism evidence="4 5">
    <name type="scientific">Vitis vinifera</name>
    <name type="common">Grape</name>
    <dbReference type="NCBI Taxonomy" id="29760"/>
    <lineage>
        <taxon>Eukaryota</taxon>
        <taxon>Viridiplantae</taxon>
        <taxon>Streptophyta</taxon>
        <taxon>Embryophyta</taxon>
        <taxon>Tracheophyta</taxon>
        <taxon>Spermatophyta</taxon>
        <taxon>Magnoliopsida</taxon>
        <taxon>eudicotyledons</taxon>
        <taxon>Gunneridae</taxon>
        <taxon>Pentapetalae</taxon>
        <taxon>rosids</taxon>
        <taxon>Vitales</taxon>
        <taxon>Vitaceae</taxon>
        <taxon>Viteae</taxon>
        <taxon>Vitis</taxon>
    </lineage>
</organism>